<comment type="caution">
    <text evidence="5">The sequence shown here is derived from an EMBL/GenBank/DDBJ whole genome shotgun (WGS) entry which is preliminary data.</text>
</comment>
<keyword evidence="3" id="KW-0804">Transcription</keyword>
<accession>A0ABT8K7W5</accession>
<evidence type="ECO:0000256" key="3">
    <source>
        <dbReference type="ARBA" id="ARBA00023163"/>
    </source>
</evidence>
<evidence type="ECO:0000313" key="5">
    <source>
        <dbReference type="EMBL" id="MDN4613257.1"/>
    </source>
</evidence>
<evidence type="ECO:0000313" key="6">
    <source>
        <dbReference type="Proteomes" id="UP001174208"/>
    </source>
</evidence>
<evidence type="ECO:0000259" key="4">
    <source>
        <dbReference type="PROSITE" id="PS01124"/>
    </source>
</evidence>
<sequence>MTELTTLRSATTDPHEADMLLRAANGRFAFAQEPGREFAFRVEQQGDSDLQVGRYSIGGDWISEGEFDQFCVATVLGGDYEWDIDGERDFAFRAPFLLKPGDTLYCHAQNVRMVNLYLSADRLLEVARTTSGDDSLVLAFDSPRPISAAHAGYLLTAAKVAGEFVTSGTIENDLVRASLFHRLALATVKCFRMTGEREERPVTPADVHRRFRRGLRFIEDNASLPITLGDIAQAAGGSLAQLDIAFREHIGMGASACLRRVRLGAARDELRAGRADGVETAAARWGFADAERFARAYRAEFGGDDLLRSPDAEV</sequence>
<dbReference type="EMBL" id="JAROCF010000001">
    <property type="protein sequence ID" value="MDN4613257.1"/>
    <property type="molecule type" value="Genomic_DNA"/>
</dbReference>
<keyword evidence="1" id="KW-0805">Transcription regulation</keyword>
<dbReference type="InterPro" id="IPR018060">
    <property type="entry name" value="HTH_AraC"/>
</dbReference>
<dbReference type="RefSeq" id="WP_301212739.1">
    <property type="nucleotide sequence ID" value="NZ_JAROCF010000001.1"/>
</dbReference>
<dbReference type="PROSITE" id="PS01124">
    <property type="entry name" value="HTH_ARAC_FAMILY_2"/>
    <property type="match status" value="1"/>
</dbReference>
<dbReference type="PANTHER" id="PTHR46796:SF12">
    <property type="entry name" value="HTH-TYPE DNA-BINDING TRANSCRIPTIONAL ACTIVATOR EUTR"/>
    <property type="match status" value="1"/>
</dbReference>
<gene>
    <name evidence="5" type="ORF">P5G50_02225</name>
</gene>
<evidence type="ECO:0000256" key="2">
    <source>
        <dbReference type="ARBA" id="ARBA00023125"/>
    </source>
</evidence>
<keyword evidence="6" id="KW-1185">Reference proteome</keyword>
<feature type="domain" description="HTH araC/xylS-type" evidence="4">
    <location>
        <begin position="212"/>
        <end position="302"/>
    </location>
</feature>
<keyword evidence="2" id="KW-0238">DNA-binding</keyword>
<dbReference type="Proteomes" id="UP001174208">
    <property type="component" value="Unassembled WGS sequence"/>
</dbReference>
<name>A0ABT8K7W5_9MICO</name>
<organism evidence="5 6">
    <name type="scientific">Leifsonia williamsii</name>
    <dbReference type="NCBI Taxonomy" id="3035919"/>
    <lineage>
        <taxon>Bacteria</taxon>
        <taxon>Bacillati</taxon>
        <taxon>Actinomycetota</taxon>
        <taxon>Actinomycetes</taxon>
        <taxon>Micrococcales</taxon>
        <taxon>Microbacteriaceae</taxon>
        <taxon>Leifsonia</taxon>
    </lineage>
</organism>
<reference evidence="5" key="1">
    <citation type="submission" date="2023-06" db="EMBL/GenBank/DDBJ databases">
        <title>MT1 and MT2 Draft Genomes of Novel Species.</title>
        <authorList>
            <person name="Venkateswaran K."/>
        </authorList>
    </citation>
    <scope>NUCLEOTIDE SEQUENCE</scope>
    <source>
        <strain evidence="5">F6_8S_P_1B</strain>
    </source>
</reference>
<evidence type="ECO:0000256" key="1">
    <source>
        <dbReference type="ARBA" id="ARBA00023015"/>
    </source>
</evidence>
<dbReference type="InterPro" id="IPR050204">
    <property type="entry name" value="AraC_XylS_family_regulators"/>
</dbReference>
<dbReference type="SMART" id="SM00342">
    <property type="entry name" value="HTH_ARAC"/>
    <property type="match status" value="1"/>
</dbReference>
<dbReference type="Gene3D" id="1.10.10.60">
    <property type="entry name" value="Homeodomain-like"/>
    <property type="match status" value="1"/>
</dbReference>
<proteinExistence type="predicted"/>
<dbReference type="PANTHER" id="PTHR46796">
    <property type="entry name" value="HTH-TYPE TRANSCRIPTIONAL ACTIVATOR RHAS-RELATED"/>
    <property type="match status" value="1"/>
</dbReference>
<protein>
    <submittedName>
        <fullName evidence="5">AraC family transcriptional regulator</fullName>
    </submittedName>
</protein>
<dbReference type="Pfam" id="PF12833">
    <property type="entry name" value="HTH_18"/>
    <property type="match status" value="1"/>
</dbReference>